<sequence length="703" mass="77345">MEDTAEDTEGYASNIGVSEEVVLHLIKDHPADPPSVFVLGLHPNVSRINSASDECPAQETKTEVNTTFTSVGIAHFEVRPSSLVLLAELWKEIMRNSQALHLFLFTVVFSLLSLILCPASASTGSDYNYGAHPRFICTPIPVDADPACFHGAGPGVGAAGPSGPGHQSAPPAGWWGASEEAKATILHLRESLVQQKETILDQRETIRELTAKLTLCEGLGRPHDDHHGTTSHTHHAGVADHHTYADNGHYSNQQGHHGNGNLIPDSPHHPSVGGQRSDGGHSSNNHGKDKHVTPGDITSSPEQMERMLQALKERLDNLQQKRNTSITYSSSLKELLQRKINDLEQQLHHRTSALSSPDHHDTDSSHRDDGDHHHDDHHDDGHDRHPNNHEDDHNDGSHSDSAKHADHHEDSHNNDHHDAEADNADHGDHGDHSDHDDSHHDDDDEDDDHHSNEADSHSYLPHTAYRAPGPRTGFHPNKLETMLNQLHLAGSSRKKSKSPDAFQISFPMRTNYMYGRVKRTLLQEIFALTLCLWIKAGTGPGLGTPFSYSAPGQANELVLIEWGNNPMELLIDDKAVTLPLSLGDGKWHHVCVTWSTRDGQWEAYQDGVQRGSGINLSPWHPIKPGGVFILGQEQDTLGGRFDATQSFVGEMSDLHMWSHVLSAGDIYSLASCGSHLRGDVIAWSDTEVELRGGISRYPFDPCH</sequence>
<keyword evidence="2" id="KW-1185">Reference proteome</keyword>
<comment type="caution">
    <text evidence="1">The sequence shown here is derived from an EMBL/GenBank/DDBJ whole genome shotgun (WGS) entry which is preliminary data.</text>
</comment>
<evidence type="ECO:0000313" key="1">
    <source>
        <dbReference type="EMBL" id="KAI3361086.1"/>
    </source>
</evidence>
<reference evidence="1" key="1">
    <citation type="submission" date="2022-04" db="EMBL/GenBank/DDBJ databases">
        <title>Jade perch genome.</title>
        <authorList>
            <person name="Chao B."/>
        </authorList>
    </citation>
    <scope>NUCLEOTIDE SEQUENCE</scope>
    <source>
        <strain evidence="1">CB-2022</strain>
    </source>
</reference>
<gene>
    <name evidence="1" type="ORF">L3Q82_013284</name>
</gene>
<proteinExistence type="predicted"/>
<dbReference type="Proteomes" id="UP000831701">
    <property type="component" value="Chromosome 16"/>
</dbReference>
<protein>
    <submittedName>
        <fullName evidence="1">Uncharacterized protein</fullName>
    </submittedName>
</protein>
<evidence type="ECO:0000313" key="2">
    <source>
        <dbReference type="Proteomes" id="UP000831701"/>
    </source>
</evidence>
<accession>A0ACB8W046</accession>
<dbReference type="EMBL" id="CM041546">
    <property type="protein sequence ID" value="KAI3361086.1"/>
    <property type="molecule type" value="Genomic_DNA"/>
</dbReference>
<organism evidence="1 2">
    <name type="scientific">Scortum barcoo</name>
    <name type="common">barcoo grunter</name>
    <dbReference type="NCBI Taxonomy" id="214431"/>
    <lineage>
        <taxon>Eukaryota</taxon>
        <taxon>Metazoa</taxon>
        <taxon>Chordata</taxon>
        <taxon>Craniata</taxon>
        <taxon>Vertebrata</taxon>
        <taxon>Euteleostomi</taxon>
        <taxon>Actinopterygii</taxon>
        <taxon>Neopterygii</taxon>
        <taxon>Teleostei</taxon>
        <taxon>Neoteleostei</taxon>
        <taxon>Acanthomorphata</taxon>
        <taxon>Eupercaria</taxon>
        <taxon>Centrarchiformes</taxon>
        <taxon>Terapontoidei</taxon>
        <taxon>Terapontidae</taxon>
        <taxon>Scortum</taxon>
    </lineage>
</organism>
<name>A0ACB8W046_9TELE</name>